<reference evidence="7 8" key="1">
    <citation type="submission" date="2021-03" db="EMBL/GenBank/DDBJ databases">
        <title>Sequencing the genomes of 1000 actinobacteria strains.</title>
        <authorList>
            <person name="Klenk H.-P."/>
        </authorList>
    </citation>
    <scope>NUCLEOTIDE SEQUENCE [LARGE SCALE GENOMIC DNA]</scope>
    <source>
        <strain evidence="7 8">DSM 46670</strain>
    </source>
</reference>
<dbReference type="RefSeq" id="WP_209645584.1">
    <property type="nucleotide sequence ID" value="NZ_JAGINW010000001.1"/>
</dbReference>
<dbReference type="PRINTS" id="PR00162">
    <property type="entry name" value="RIESKE"/>
</dbReference>
<keyword evidence="1" id="KW-0001">2Fe-2S</keyword>
<proteinExistence type="predicted"/>
<dbReference type="Gene3D" id="2.102.10.10">
    <property type="entry name" value="Rieske [2Fe-2S] iron-sulphur domain"/>
    <property type="match status" value="1"/>
</dbReference>
<dbReference type="Proteomes" id="UP001519332">
    <property type="component" value="Unassembled WGS sequence"/>
</dbReference>
<dbReference type="PANTHER" id="PTHR13847">
    <property type="entry name" value="SARCOSINE DEHYDROGENASE-RELATED"/>
    <property type="match status" value="1"/>
</dbReference>
<organism evidence="7 8">
    <name type="scientific">Kibdelosporangium banguiense</name>
    <dbReference type="NCBI Taxonomy" id="1365924"/>
    <lineage>
        <taxon>Bacteria</taxon>
        <taxon>Bacillati</taxon>
        <taxon>Actinomycetota</taxon>
        <taxon>Actinomycetes</taxon>
        <taxon>Pseudonocardiales</taxon>
        <taxon>Pseudonocardiaceae</taxon>
        <taxon>Kibdelosporangium</taxon>
    </lineage>
</organism>
<accession>A0ABS4TW55</accession>
<feature type="domain" description="Rieske" evidence="6">
    <location>
        <begin position="414"/>
        <end position="501"/>
    </location>
</feature>
<dbReference type="PROSITE" id="PS51296">
    <property type="entry name" value="RIESKE"/>
    <property type="match status" value="1"/>
</dbReference>
<name>A0ABS4TW55_9PSEU</name>
<evidence type="ECO:0000256" key="4">
    <source>
        <dbReference type="ARBA" id="ARBA00023014"/>
    </source>
</evidence>
<dbReference type="InterPro" id="IPR038010">
    <property type="entry name" value="YhfW_C"/>
</dbReference>
<comment type="caution">
    <text evidence="7">The sequence shown here is derived from an EMBL/GenBank/DDBJ whole genome shotgun (WGS) entry which is preliminary data.</text>
</comment>
<dbReference type="EMBL" id="JAGINW010000001">
    <property type="protein sequence ID" value="MBP2328630.1"/>
    <property type="molecule type" value="Genomic_DNA"/>
</dbReference>
<protein>
    <submittedName>
        <fullName evidence="7">Glycine/D-amino acid oxidase-like deaminating enzyme/nitrite reductase/ring-hydroxylating ferredoxin subunit</fullName>
    </submittedName>
</protein>
<evidence type="ECO:0000259" key="6">
    <source>
        <dbReference type="PROSITE" id="PS51296"/>
    </source>
</evidence>
<dbReference type="InterPro" id="IPR017941">
    <property type="entry name" value="Rieske_2Fe-2S"/>
</dbReference>
<gene>
    <name evidence="7" type="ORF">JOF56_009015</name>
</gene>
<keyword evidence="8" id="KW-1185">Reference proteome</keyword>
<keyword evidence="3" id="KW-0408">Iron</keyword>
<dbReference type="InterPro" id="IPR005805">
    <property type="entry name" value="Rieske_Fe-S_prot_C"/>
</dbReference>
<evidence type="ECO:0000313" key="7">
    <source>
        <dbReference type="EMBL" id="MBP2328630.1"/>
    </source>
</evidence>
<dbReference type="InterPro" id="IPR006076">
    <property type="entry name" value="FAD-dep_OxRdtase"/>
</dbReference>
<dbReference type="InterPro" id="IPR036188">
    <property type="entry name" value="FAD/NAD-bd_sf"/>
</dbReference>
<evidence type="ECO:0000256" key="1">
    <source>
        <dbReference type="ARBA" id="ARBA00022714"/>
    </source>
</evidence>
<dbReference type="Pfam" id="PF00355">
    <property type="entry name" value="Rieske"/>
    <property type="match status" value="1"/>
</dbReference>
<dbReference type="SUPFAM" id="SSF50022">
    <property type="entry name" value="ISP domain"/>
    <property type="match status" value="1"/>
</dbReference>
<dbReference type="Gene3D" id="3.50.50.60">
    <property type="entry name" value="FAD/NAD(P)-binding domain"/>
    <property type="match status" value="1"/>
</dbReference>
<keyword evidence="4" id="KW-0411">Iron-sulfur</keyword>
<dbReference type="Pfam" id="PF01266">
    <property type="entry name" value="DAO"/>
    <property type="match status" value="1"/>
</dbReference>
<dbReference type="InterPro" id="IPR036922">
    <property type="entry name" value="Rieske_2Fe-2S_sf"/>
</dbReference>
<evidence type="ECO:0000256" key="2">
    <source>
        <dbReference type="ARBA" id="ARBA00022723"/>
    </source>
</evidence>
<evidence type="ECO:0000313" key="8">
    <source>
        <dbReference type="Proteomes" id="UP001519332"/>
    </source>
</evidence>
<evidence type="ECO:0000256" key="3">
    <source>
        <dbReference type="ARBA" id="ARBA00023004"/>
    </source>
</evidence>
<sequence>MSTTTARHSLWLEALPADGYRNLEGDKNFDVVVIGGGITGLTTALLLKRAGARVAVLEAGRIASGVSGNNTAKVTALQATMYSKIAGRHGTAAASDYAAASMAGVDQLAALVEQEGIECDADRRPAVTYAMTEGELPAVRREAEAAAAAGLPVTSVDELDVPFPMFGAVRLDDQLMIHPARYLIGLAASVHGDGCEVFENSRVLLVHERTQCRAATESGTVSADRVVVATHYPILDRGLYFGRLEPIRAYCVALRLRSGAPPRELAISAGNPAWSIGSAGDLLIVCGQSHPTGERFVGNERYQRLESFAREHWDVDRVTHRWSAQDPRGYDDLPMIGSYTMGSKRLHVATGYAKWGLSTGTFAGMILADRLMDKPNPWADRFSPHRVTLTALPSLLKMNAMVAGDMIGDRLVTVDTTTSEDVPRGQASVVRDGLGRKGVYRDDDGGLHGVSLRCTHLGCLVRFNQAERSWDCPCHGSRFDVDGNVLEGPATRPLPRRDPET</sequence>
<dbReference type="CDD" id="cd03477">
    <property type="entry name" value="Rieske_YhfW_C"/>
    <property type="match status" value="1"/>
</dbReference>
<evidence type="ECO:0000256" key="5">
    <source>
        <dbReference type="ARBA" id="ARBA00023157"/>
    </source>
</evidence>
<keyword evidence="2" id="KW-0479">Metal-binding</keyword>
<dbReference type="PANTHER" id="PTHR13847:SF274">
    <property type="entry name" value="RIESKE 2FE-2S IRON-SULFUR PROTEIN YHFW-RELATED"/>
    <property type="match status" value="1"/>
</dbReference>
<dbReference type="Gene3D" id="3.30.9.10">
    <property type="entry name" value="D-Amino Acid Oxidase, subunit A, domain 2"/>
    <property type="match status" value="1"/>
</dbReference>
<dbReference type="SUPFAM" id="SSF51905">
    <property type="entry name" value="FAD/NAD(P)-binding domain"/>
    <property type="match status" value="1"/>
</dbReference>
<keyword evidence="5" id="KW-1015">Disulfide bond</keyword>